<comment type="caution">
    <text evidence="7">The sequence shown here is derived from an EMBL/GenBank/DDBJ whole genome shotgun (WGS) entry which is preliminary data.</text>
</comment>
<feature type="domain" description="G-protein coupled receptors family 1 profile" evidence="6">
    <location>
        <begin position="39"/>
        <end position="262"/>
    </location>
</feature>
<evidence type="ECO:0000256" key="2">
    <source>
        <dbReference type="ARBA" id="ARBA00022692"/>
    </source>
</evidence>
<feature type="transmembrane region" description="Helical" evidence="5">
    <location>
        <begin position="109"/>
        <end position="127"/>
    </location>
</feature>
<feature type="transmembrane region" description="Helical" evidence="5">
    <location>
        <begin position="69"/>
        <end position="89"/>
    </location>
</feature>
<dbReference type="Proteomes" id="UP000606274">
    <property type="component" value="Unassembled WGS sequence"/>
</dbReference>
<dbReference type="Gene3D" id="1.20.1070.10">
    <property type="entry name" value="Rhodopsin 7-helix transmembrane proteins"/>
    <property type="match status" value="1"/>
</dbReference>
<feature type="non-terminal residue" evidence="7">
    <location>
        <position position="262"/>
    </location>
</feature>
<feature type="transmembrane region" description="Helical" evidence="5">
    <location>
        <begin position="205"/>
        <end position="229"/>
    </location>
</feature>
<dbReference type="GO" id="GO:0016020">
    <property type="term" value="C:membrane"/>
    <property type="evidence" value="ECO:0007669"/>
    <property type="project" value="UniProtKB-SubCell"/>
</dbReference>
<evidence type="ECO:0000259" key="6">
    <source>
        <dbReference type="PROSITE" id="PS50262"/>
    </source>
</evidence>
<evidence type="ECO:0000256" key="3">
    <source>
        <dbReference type="ARBA" id="ARBA00022989"/>
    </source>
</evidence>
<keyword evidence="2 5" id="KW-0812">Transmembrane</keyword>
<dbReference type="EMBL" id="JABFDY010000014">
    <property type="protein sequence ID" value="KAF7697820.1"/>
    <property type="molecule type" value="Genomic_DNA"/>
</dbReference>
<gene>
    <name evidence="7" type="ORF">HF521_004330</name>
</gene>
<name>A0A8T0AYS0_SILME</name>
<keyword evidence="3 5" id="KW-1133">Transmembrane helix</keyword>
<proteinExistence type="predicted"/>
<feature type="transmembrane region" description="Helical" evidence="5">
    <location>
        <begin position="23"/>
        <end position="48"/>
    </location>
</feature>
<keyword evidence="8" id="KW-1185">Reference proteome</keyword>
<organism evidence="7 8">
    <name type="scientific">Silurus meridionalis</name>
    <name type="common">Southern catfish</name>
    <name type="synonym">Silurus soldatovi meridionalis</name>
    <dbReference type="NCBI Taxonomy" id="175797"/>
    <lineage>
        <taxon>Eukaryota</taxon>
        <taxon>Metazoa</taxon>
        <taxon>Chordata</taxon>
        <taxon>Craniata</taxon>
        <taxon>Vertebrata</taxon>
        <taxon>Euteleostomi</taxon>
        <taxon>Actinopterygii</taxon>
        <taxon>Neopterygii</taxon>
        <taxon>Teleostei</taxon>
        <taxon>Ostariophysi</taxon>
        <taxon>Siluriformes</taxon>
        <taxon>Siluridae</taxon>
        <taxon>Silurus</taxon>
    </lineage>
</organism>
<evidence type="ECO:0000256" key="1">
    <source>
        <dbReference type="ARBA" id="ARBA00004370"/>
    </source>
</evidence>
<dbReference type="PROSITE" id="PS50262">
    <property type="entry name" value="G_PROTEIN_RECEP_F1_2"/>
    <property type="match status" value="1"/>
</dbReference>
<dbReference type="AlphaFoldDB" id="A0A8T0AYS0"/>
<feature type="transmembrane region" description="Helical" evidence="5">
    <location>
        <begin position="139"/>
        <end position="161"/>
    </location>
</feature>
<reference evidence="7" key="1">
    <citation type="submission" date="2020-08" db="EMBL/GenBank/DDBJ databases">
        <title>Chromosome-level assembly of Southern catfish (Silurus meridionalis) provides insights into visual adaptation to the nocturnal and benthic lifestyles.</title>
        <authorList>
            <person name="Zhang Y."/>
            <person name="Wang D."/>
            <person name="Peng Z."/>
        </authorList>
    </citation>
    <scope>NUCLEOTIDE SEQUENCE</scope>
    <source>
        <strain evidence="7">SWU-2019-XX</strain>
        <tissue evidence="7">Muscle</tissue>
    </source>
</reference>
<keyword evidence="4 5" id="KW-0472">Membrane</keyword>
<dbReference type="InterPro" id="IPR017452">
    <property type="entry name" value="GPCR_Rhodpsn_7TM"/>
</dbReference>
<dbReference type="SUPFAM" id="SSF81321">
    <property type="entry name" value="Family A G protein-coupled receptor-like"/>
    <property type="match status" value="1"/>
</dbReference>
<protein>
    <recommendedName>
        <fullName evidence="6">G-protein coupled receptors family 1 profile domain-containing protein</fullName>
    </recommendedName>
</protein>
<evidence type="ECO:0000256" key="5">
    <source>
        <dbReference type="SAM" id="Phobius"/>
    </source>
</evidence>
<comment type="subcellular location">
    <subcellularLocation>
        <location evidence="1">Membrane</location>
    </subcellularLocation>
</comment>
<accession>A0A8T0AYS0</accession>
<evidence type="ECO:0000313" key="8">
    <source>
        <dbReference type="Proteomes" id="UP000606274"/>
    </source>
</evidence>
<sequence>MDYVMLNQHRNSTLGSCAKPYDIVYLVLNNILLFLSFPSTILVIWKLLSRFYKTGRFIPAEIFLLQINFINICVFISQLLIFQDILHAGFFSNNLYMVLYSPSLTARPIFSLAICVIFYLAIVHPVTYMTTKTLHHWEWLVTALIWLYALAINLAIIFYKLDIFQPIFMLVLSSIMFPCVFFYIEKLRVLFCSRQSLNPVKRKAIRLILATLIVLFFCYIPRLYFLIYLHLAPNDWHRFLCTEGLVFMMLSKFSEVAMPVIF</sequence>
<evidence type="ECO:0000256" key="4">
    <source>
        <dbReference type="ARBA" id="ARBA00023136"/>
    </source>
</evidence>
<feature type="transmembrane region" description="Helical" evidence="5">
    <location>
        <begin position="167"/>
        <end position="184"/>
    </location>
</feature>
<evidence type="ECO:0000313" key="7">
    <source>
        <dbReference type="EMBL" id="KAF7697820.1"/>
    </source>
</evidence>